<dbReference type="InterPro" id="IPR005325">
    <property type="entry name" value="DUF308_memb"/>
</dbReference>
<protein>
    <submittedName>
        <fullName evidence="2">DUF308 domain-containing protein</fullName>
    </submittedName>
</protein>
<reference evidence="2" key="1">
    <citation type="submission" date="2020-07" db="EMBL/GenBank/DDBJ databases">
        <title>Methanobacterium. sp. MethCan genome.</title>
        <authorList>
            <person name="Postec A."/>
            <person name="Quemeneur M."/>
        </authorList>
    </citation>
    <scope>NUCLEOTIDE SEQUENCE</scope>
    <source>
        <strain evidence="2">MethCAN</strain>
    </source>
</reference>
<keyword evidence="3" id="KW-1185">Reference proteome</keyword>
<evidence type="ECO:0000313" key="2">
    <source>
        <dbReference type="EMBL" id="QUH22937.1"/>
    </source>
</evidence>
<evidence type="ECO:0000256" key="1">
    <source>
        <dbReference type="SAM" id="Phobius"/>
    </source>
</evidence>
<dbReference type="GeneID" id="64819839"/>
<dbReference type="EMBL" id="CP058560">
    <property type="protein sequence ID" value="QUH22937.1"/>
    <property type="molecule type" value="Genomic_DNA"/>
</dbReference>
<feature type="transmembrane region" description="Helical" evidence="1">
    <location>
        <begin position="6"/>
        <end position="38"/>
    </location>
</feature>
<organism evidence="2 3">
    <name type="scientific">Methanobacterium alkalithermotolerans</name>
    <dbReference type="NCBI Taxonomy" id="2731220"/>
    <lineage>
        <taxon>Archaea</taxon>
        <taxon>Methanobacteriati</taxon>
        <taxon>Methanobacteriota</taxon>
        <taxon>Methanomada group</taxon>
        <taxon>Methanobacteria</taxon>
        <taxon>Methanobacteriales</taxon>
        <taxon>Methanobacteriaceae</taxon>
        <taxon>Methanobacterium</taxon>
    </lineage>
</organism>
<proteinExistence type="predicted"/>
<dbReference type="OrthoDB" id="80931at2157"/>
<evidence type="ECO:0000313" key="3">
    <source>
        <dbReference type="Proteomes" id="UP000681041"/>
    </source>
</evidence>
<dbReference type="AlphaFoldDB" id="A0A8T8K4M3"/>
<keyword evidence="1" id="KW-0472">Membrane</keyword>
<dbReference type="Proteomes" id="UP000681041">
    <property type="component" value="Chromosome"/>
</dbReference>
<name>A0A8T8K4M3_9EURY</name>
<accession>A0A8T8K4M3</accession>
<dbReference type="KEGG" id="meme:HYG87_03700"/>
<sequence length="163" mass="17349">MVKFNLMGAIALILGIILLISPALGLVAIGIVSGFILTGLGVWMAINAFKDRKFNQSTALVWGIFAIISLAIGLSMIFQIFSIEYLAGSYLFVTGILLLIAGILILSASQDSKYKKYSGLISVILGILYLLVASLALNPLFLGAIIGLAFIIFGLIALRVGRK</sequence>
<dbReference type="RefSeq" id="WP_211533883.1">
    <property type="nucleotide sequence ID" value="NZ_CP058560.1"/>
</dbReference>
<keyword evidence="1" id="KW-1133">Transmembrane helix</keyword>
<dbReference type="Pfam" id="PF03729">
    <property type="entry name" value="DUF308"/>
    <property type="match status" value="2"/>
</dbReference>
<feature type="transmembrane region" description="Helical" evidence="1">
    <location>
        <begin position="117"/>
        <end position="135"/>
    </location>
</feature>
<feature type="transmembrane region" description="Helical" evidence="1">
    <location>
        <begin position="87"/>
        <end position="105"/>
    </location>
</feature>
<keyword evidence="1" id="KW-0812">Transmembrane</keyword>
<gene>
    <name evidence="2" type="ORF">HYG87_03700</name>
</gene>
<feature type="transmembrane region" description="Helical" evidence="1">
    <location>
        <begin position="141"/>
        <end position="160"/>
    </location>
</feature>
<feature type="transmembrane region" description="Helical" evidence="1">
    <location>
        <begin position="59"/>
        <end position="81"/>
    </location>
</feature>